<name>A0A433SB51_9BURK</name>
<dbReference type="EMBL" id="PQSP01000008">
    <property type="protein sequence ID" value="RUS65961.1"/>
    <property type="molecule type" value="Genomic_DNA"/>
</dbReference>
<dbReference type="Proteomes" id="UP000286947">
    <property type="component" value="Unassembled WGS sequence"/>
</dbReference>
<dbReference type="Pfam" id="PF13561">
    <property type="entry name" value="adh_short_C2"/>
    <property type="match status" value="1"/>
</dbReference>
<comment type="caution">
    <text evidence="2">The sequence shown here is derived from an EMBL/GenBank/DDBJ whole genome shotgun (WGS) entry which is preliminary data.</text>
</comment>
<dbReference type="CDD" id="cd05344">
    <property type="entry name" value="BKR_like_SDR_like"/>
    <property type="match status" value="1"/>
</dbReference>
<keyword evidence="3" id="KW-1185">Reference proteome</keyword>
<dbReference type="OrthoDB" id="9804774at2"/>
<dbReference type="GO" id="GO:0004316">
    <property type="term" value="F:3-oxoacyl-[acyl-carrier-protein] reductase (NADPH) activity"/>
    <property type="evidence" value="ECO:0007669"/>
    <property type="project" value="UniProtKB-EC"/>
</dbReference>
<reference evidence="2 3" key="1">
    <citation type="submission" date="2018-01" db="EMBL/GenBank/DDBJ databases">
        <title>Saezia sanguinis gen. nov., sp. nov., in the order Burkholderiales isolated from human blood.</title>
        <authorList>
            <person name="Medina-Pascual M.J."/>
            <person name="Valdezate S."/>
            <person name="Monzon S."/>
            <person name="Cuesta I."/>
            <person name="Carrasco G."/>
            <person name="Villalon P."/>
            <person name="Saez-Nieto J.A."/>
        </authorList>
    </citation>
    <scope>NUCLEOTIDE SEQUENCE [LARGE SCALE GENOMIC DNA]</scope>
    <source>
        <strain evidence="2 3">CNM695-12</strain>
    </source>
</reference>
<dbReference type="InterPro" id="IPR036291">
    <property type="entry name" value="NAD(P)-bd_dom_sf"/>
</dbReference>
<dbReference type="Gene3D" id="3.40.50.720">
    <property type="entry name" value="NAD(P)-binding Rossmann-like Domain"/>
    <property type="match status" value="1"/>
</dbReference>
<proteinExistence type="inferred from homology"/>
<evidence type="ECO:0000313" key="2">
    <source>
        <dbReference type="EMBL" id="RUS65961.1"/>
    </source>
</evidence>
<gene>
    <name evidence="2" type="primary">fabG_4</name>
    <name evidence="2" type="ORF">CUZ56_02561</name>
</gene>
<dbReference type="SUPFAM" id="SSF51735">
    <property type="entry name" value="NAD(P)-binding Rossmann-fold domains"/>
    <property type="match status" value="1"/>
</dbReference>
<dbReference type="PANTHER" id="PTHR42879:SF6">
    <property type="entry name" value="NADPH-DEPENDENT REDUCTASE BACG"/>
    <property type="match status" value="1"/>
</dbReference>
<keyword evidence="2" id="KW-0560">Oxidoreductase</keyword>
<dbReference type="PRINTS" id="PR00081">
    <property type="entry name" value="GDHRDH"/>
</dbReference>
<comment type="similarity">
    <text evidence="1">Belongs to the short-chain dehydrogenases/reductases (SDR) family.</text>
</comment>
<dbReference type="RefSeq" id="WP_126980731.1">
    <property type="nucleotide sequence ID" value="NZ_PQSP01000008.1"/>
</dbReference>
<evidence type="ECO:0000313" key="3">
    <source>
        <dbReference type="Proteomes" id="UP000286947"/>
    </source>
</evidence>
<dbReference type="EC" id="1.1.1.100" evidence="2"/>
<organism evidence="2 3">
    <name type="scientific">Saezia sanguinis</name>
    <dbReference type="NCBI Taxonomy" id="1965230"/>
    <lineage>
        <taxon>Bacteria</taxon>
        <taxon>Pseudomonadati</taxon>
        <taxon>Pseudomonadota</taxon>
        <taxon>Betaproteobacteria</taxon>
        <taxon>Burkholderiales</taxon>
        <taxon>Saeziaceae</taxon>
        <taxon>Saezia</taxon>
    </lineage>
</organism>
<dbReference type="AlphaFoldDB" id="A0A433SB51"/>
<dbReference type="PANTHER" id="PTHR42879">
    <property type="entry name" value="3-OXOACYL-(ACYL-CARRIER-PROTEIN) REDUCTASE"/>
    <property type="match status" value="1"/>
</dbReference>
<sequence length="263" mass="28345">METGLKDKPVIVMASSAGLGKAAALEFAREKANVMLFSPFEDELKQAQAEIEAATGNKPAYVIGDITKSEDIKKVVSETVNAFGSVFALVNNAGGPPAGSFDSFTDDDVWQKAYELNLLSYIRSIREVLPHMRKAGGGRIVNYTSSSVKQVLDNLILSNTFRMGVIGLSKTLSQELGKDNILINVMGPGRIGTARIAYLDEVRAKKAGLTIEQVHDNAIKGIPLGRYGTPEEYAKLTVFLCSQANTYITGQTMLVDGGMTKAF</sequence>
<protein>
    <submittedName>
        <fullName evidence="2">3-oxoacyl-[acyl-carrier-protein] reductase FabG</fullName>
        <ecNumber evidence="2">1.1.1.100</ecNumber>
    </submittedName>
</protein>
<dbReference type="InterPro" id="IPR050259">
    <property type="entry name" value="SDR"/>
</dbReference>
<accession>A0A433SB51</accession>
<dbReference type="InterPro" id="IPR002347">
    <property type="entry name" value="SDR_fam"/>
</dbReference>
<evidence type="ECO:0000256" key="1">
    <source>
        <dbReference type="ARBA" id="ARBA00006484"/>
    </source>
</evidence>